<evidence type="ECO:0000313" key="1">
    <source>
        <dbReference type="EMBL" id="MEQ2252641.1"/>
    </source>
</evidence>
<feature type="non-terminal residue" evidence="1">
    <location>
        <position position="1"/>
    </location>
</feature>
<sequence length="110" mass="12406">VDNRGSGVELVELLHVSIPDCGRLQIISEFRTGYSEGPVPVHLTGCQILKSDPKIRNTTQFLDDTSTRSFKETTLWLTFQHIRVVILQRIKLTSSREQSNQPSQNNSVTP</sequence>
<proteinExistence type="predicted"/>
<protein>
    <submittedName>
        <fullName evidence="1">Uncharacterized protein</fullName>
    </submittedName>
</protein>
<reference evidence="1 2" key="1">
    <citation type="submission" date="2021-06" db="EMBL/GenBank/DDBJ databases">
        <authorList>
            <person name="Palmer J.M."/>
        </authorList>
    </citation>
    <scope>NUCLEOTIDE SEQUENCE [LARGE SCALE GENOMIC DNA]</scope>
    <source>
        <strain evidence="2">if_2019</strain>
        <tissue evidence="1">Muscle</tissue>
    </source>
</reference>
<gene>
    <name evidence="1" type="ORF">ILYODFUR_023904</name>
</gene>
<dbReference type="EMBL" id="JAHRIQ010095465">
    <property type="protein sequence ID" value="MEQ2252641.1"/>
    <property type="molecule type" value="Genomic_DNA"/>
</dbReference>
<comment type="caution">
    <text evidence="1">The sequence shown here is derived from an EMBL/GenBank/DDBJ whole genome shotgun (WGS) entry which is preliminary data.</text>
</comment>
<accession>A0ABV0V6B1</accession>
<name>A0ABV0V6B1_9TELE</name>
<evidence type="ECO:0000313" key="2">
    <source>
        <dbReference type="Proteomes" id="UP001482620"/>
    </source>
</evidence>
<keyword evidence="2" id="KW-1185">Reference proteome</keyword>
<dbReference type="Proteomes" id="UP001482620">
    <property type="component" value="Unassembled WGS sequence"/>
</dbReference>
<organism evidence="1 2">
    <name type="scientific">Ilyodon furcidens</name>
    <name type="common">goldbreast splitfin</name>
    <dbReference type="NCBI Taxonomy" id="33524"/>
    <lineage>
        <taxon>Eukaryota</taxon>
        <taxon>Metazoa</taxon>
        <taxon>Chordata</taxon>
        <taxon>Craniata</taxon>
        <taxon>Vertebrata</taxon>
        <taxon>Euteleostomi</taxon>
        <taxon>Actinopterygii</taxon>
        <taxon>Neopterygii</taxon>
        <taxon>Teleostei</taxon>
        <taxon>Neoteleostei</taxon>
        <taxon>Acanthomorphata</taxon>
        <taxon>Ovalentaria</taxon>
        <taxon>Atherinomorphae</taxon>
        <taxon>Cyprinodontiformes</taxon>
        <taxon>Goodeidae</taxon>
        <taxon>Ilyodon</taxon>
    </lineage>
</organism>